<dbReference type="SUPFAM" id="SSF101936">
    <property type="entry name" value="DNA-binding pseudobarrel domain"/>
    <property type="match status" value="1"/>
</dbReference>
<evidence type="ECO:0000259" key="7">
    <source>
        <dbReference type="SMART" id="SM01019"/>
    </source>
</evidence>
<dbReference type="SMART" id="SM01019">
    <property type="entry name" value="B3"/>
    <property type="match status" value="1"/>
</dbReference>
<dbReference type="GO" id="GO:0003677">
    <property type="term" value="F:DNA binding"/>
    <property type="evidence" value="ECO:0007669"/>
    <property type="project" value="UniProtKB-KW"/>
</dbReference>
<dbReference type="Gramene" id="ONI07147">
    <property type="protein sequence ID" value="ONI07147"/>
    <property type="gene ID" value="PRUPE_5G102500"/>
</dbReference>
<reference evidence="8 9" key="1">
    <citation type="journal article" date="2013" name="Nat. Genet.">
        <title>The high-quality draft genome of peach (Prunus persica) identifies unique patterns of genetic diversity, domestication and genome evolution.</title>
        <authorList>
            <consortium name="International Peach Genome Initiative"/>
            <person name="Verde I."/>
            <person name="Abbott A.G."/>
            <person name="Scalabrin S."/>
            <person name="Jung S."/>
            <person name="Shu S."/>
            <person name="Marroni F."/>
            <person name="Zhebentyayeva T."/>
            <person name="Dettori M.T."/>
            <person name="Grimwood J."/>
            <person name="Cattonaro F."/>
            <person name="Zuccolo A."/>
            <person name="Rossini L."/>
            <person name="Jenkins J."/>
            <person name="Vendramin E."/>
            <person name="Meisel L.A."/>
            <person name="Decroocq V."/>
            <person name="Sosinski B."/>
            <person name="Prochnik S."/>
            <person name="Mitros T."/>
            <person name="Policriti A."/>
            <person name="Cipriani G."/>
            <person name="Dondini L."/>
            <person name="Ficklin S."/>
            <person name="Goodstein D.M."/>
            <person name="Xuan P."/>
            <person name="Del Fabbro C."/>
            <person name="Aramini V."/>
            <person name="Copetti D."/>
            <person name="Gonzalez S."/>
            <person name="Horner D.S."/>
            <person name="Falchi R."/>
            <person name="Lucas S."/>
            <person name="Mica E."/>
            <person name="Maldonado J."/>
            <person name="Lazzari B."/>
            <person name="Bielenberg D."/>
            <person name="Pirona R."/>
            <person name="Miculan M."/>
            <person name="Barakat A."/>
            <person name="Testolin R."/>
            <person name="Stella A."/>
            <person name="Tartarini S."/>
            <person name="Tonutti P."/>
            <person name="Arus P."/>
            <person name="Orellana A."/>
            <person name="Wells C."/>
            <person name="Main D."/>
            <person name="Vizzotto G."/>
            <person name="Silva H."/>
            <person name="Salamini F."/>
            <person name="Schmutz J."/>
            <person name="Morgante M."/>
            <person name="Rokhsar D.S."/>
        </authorList>
    </citation>
    <scope>NUCLEOTIDE SEQUENCE [LARGE SCALE GENOMIC DNA]</scope>
    <source>
        <strain evidence="9">cv. Nemared</strain>
    </source>
</reference>
<dbReference type="OrthoDB" id="1154843at2759"/>
<dbReference type="InterPro" id="IPR015300">
    <property type="entry name" value="DNA-bd_pseudobarrel_sf"/>
</dbReference>
<dbReference type="InterPro" id="IPR003340">
    <property type="entry name" value="B3_DNA-bd"/>
</dbReference>
<dbReference type="EMBL" id="CM007655">
    <property type="protein sequence ID" value="ONI07147.1"/>
    <property type="molecule type" value="Genomic_DNA"/>
</dbReference>
<feature type="domain" description="TF-B3" evidence="7">
    <location>
        <begin position="103"/>
        <end position="214"/>
    </location>
</feature>
<evidence type="ECO:0000256" key="6">
    <source>
        <dbReference type="SAM" id="MobiDB-lite"/>
    </source>
</evidence>
<evidence type="ECO:0000256" key="2">
    <source>
        <dbReference type="ARBA" id="ARBA00023015"/>
    </source>
</evidence>
<comment type="subcellular location">
    <subcellularLocation>
        <location evidence="1">Nucleus</location>
    </subcellularLocation>
</comment>
<dbReference type="CDD" id="cd10017">
    <property type="entry name" value="B3_DNA"/>
    <property type="match status" value="1"/>
</dbReference>
<dbReference type="Gene3D" id="2.40.330.10">
    <property type="entry name" value="DNA-binding pseudobarrel domain"/>
    <property type="match status" value="1"/>
</dbReference>
<evidence type="ECO:0000313" key="8">
    <source>
        <dbReference type="EMBL" id="ONI07147.1"/>
    </source>
</evidence>
<evidence type="ECO:0000256" key="5">
    <source>
        <dbReference type="ARBA" id="ARBA00023242"/>
    </source>
</evidence>
<gene>
    <name evidence="8" type="ORF">PRUPE_5G102500</name>
</gene>
<evidence type="ECO:0000256" key="3">
    <source>
        <dbReference type="ARBA" id="ARBA00023125"/>
    </source>
</evidence>
<organism evidence="8 9">
    <name type="scientific">Prunus persica</name>
    <name type="common">Peach</name>
    <name type="synonym">Amygdalus persica</name>
    <dbReference type="NCBI Taxonomy" id="3760"/>
    <lineage>
        <taxon>Eukaryota</taxon>
        <taxon>Viridiplantae</taxon>
        <taxon>Streptophyta</taxon>
        <taxon>Embryophyta</taxon>
        <taxon>Tracheophyta</taxon>
        <taxon>Spermatophyta</taxon>
        <taxon>Magnoliopsida</taxon>
        <taxon>eudicotyledons</taxon>
        <taxon>Gunneridae</taxon>
        <taxon>Pentapetalae</taxon>
        <taxon>rosids</taxon>
        <taxon>fabids</taxon>
        <taxon>Rosales</taxon>
        <taxon>Rosaceae</taxon>
        <taxon>Amygdaloideae</taxon>
        <taxon>Amygdaleae</taxon>
        <taxon>Prunus</taxon>
    </lineage>
</organism>
<name>A0A251P6E3_PRUPE</name>
<dbReference type="PANTHER" id="PTHR34269:SF11">
    <property type="entry name" value="B3 DOMAIN PROTEIN"/>
    <property type="match status" value="1"/>
</dbReference>
<keyword evidence="4" id="KW-0804">Transcription</keyword>
<proteinExistence type="predicted"/>
<keyword evidence="3" id="KW-0238">DNA-binding</keyword>
<keyword evidence="2" id="KW-0805">Transcription regulation</keyword>
<dbReference type="eggNOG" id="ENOG502S55S">
    <property type="taxonomic scope" value="Eukaryota"/>
</dbReference>
<protein>
    <recommendedName>
        <fullName evidence="7">TF-B3 domain-containing protein</fullName>
    </recommendedName>
</protein>
<evidence type="ECO:0000256" key="4">
    <source>
        <dbReference type="ARBA" id="ARBA00023163"/>
    </source>
</evidence>
<dbReference type="Proteomes" id="UP000006882">
    <property type="component" value="Chromosome G5"/>
</dbReference>
<keyword evidence="5" id="KW-0539">Nucleus</keyword>
<feature type="compositionally biased region" description="Basic and acidic residues" evidence="6">
    <location>
        <begin position="64"/>
        <end position="73"/>
    </location>
</feature>
<evidence type="ECO:0000313" key="9">
    <source>
        <dbReference type="Proteomes" id="UP000006882"/>
    </source>
</evidence>
<dbReference type="GO" id="GO:0005634">
    <property type="term" value="C:nucleus"/>
    <property type="evidence" value="ECO:0007669"/>
    <property type="project" value="UniProtKB-SubCell"/>
</dbReference>
<dbReference type="InterPro" id="IPR051442">
    <property type="entry name" value="B3_domain"/>
</dbReference>
<evidence type="ECO:0000256" key="1">
    <source>
        <dbReference type="ARBA" id="ARBA00004123"/>
    </source>
</evidence>
<keyword evidence="9" id="KW-1185">Reference proteome</keyword>
<sequence>MEDDYETSKMLALTLSLLNTNPELDQVSTALTLCDPTWNYDTNQSKAEELDPATHNVPTFPRNPNHEKISGTNDTNKELVKKKRKLVVLGPRPSPKPRRPWPIRKILKASDLGNSSRLLVPKDSATNHFLRYLDDKFVQRVESDEGLGVTVQDYDTGTRHQLTFKFWSSAKSYILNGEWRGMFVQRRGLKEKDEIGLYWDASRAMFMFSLLQRA</sequence>
<dbReference type="PANTHER" id="PTHR34269">
    <property type="entry name" value="TRANSCRIPTION FACTOR B3-DOMAIN FAMILY-RELATED"/>
    <property type="match status" value="1"/>
</dbReference>
<dbReference type="AlphaFoldDB" id="A0A251P6E3"/>
<accession>A0A251P6E3</accession>
<dbReference type="SMR" id="A0A251P6E3"/>
<feature type="region of interest" description="Disordered" evidence="6">
    <location>
        <begin position="48"/>
        <end position="73"/>
    </location>
</feature>